<keyword evidence="11" id="KW-0418">Kinase</keyword>
<dbReference type="InterPro" id="IPR013011">
    <property type="entry name" value="PTS_EIIB_2"/>
</dbReference>
<feature type="transmembrane region" description="Helical" evidence="14">
    <location>
        <begin position="542"/>
        <end position="563"/>
    </location>
</feature>
<dbReference type="InterPro" id="IPR003352">
    <property type="entry name" value="PTS_EIIC"/>
</dbReference>
<keyword evidence="5" id="KW-1003">Cell membrane</keyword>
<keyword evidence="8" id="KW-0808">Transferase</keyword>
<evidence type="ECO:0000256" key="12">
    <source>
        <dbReference type="ARBA" id="ARBA00022989"/>
    </source>
</evidence>
<feature type="domain" description="PTS EIIC type-2" evidence="16">
    <location>
        <begin position="235"/>
        <end position="568"/>
    </location>
</feature>
<keyword evidence="7" id="KW-0762">Sugar transport</keyword>
<keyword evidence="4" id="KW-0813">Transport</keyword>
<evidence type="ECO:0000256" key="11">
    <source>
        <dbReference type="ARBA" id="ARBA00022777"/>
    </source>
</evidence>
<dbReference type="InterPro" id="IPR003501">
    <property type="entry name" value="PTS_EIIB_2/3"/>
</dbReference>
<dbReference type="PROSITE" id="PS51104">
    <property type="entry name" value="PTS_EIIC_TYPE_2"/>
    <property type="match status" value="1"/>
</dbReference>
<dbReference type="EMBL" id="JBEPMM010000001">
    <property type="protein sequence ID" value="MET3691119.1"/>
    <property type="molecule type" value="Genomic_DNA"/>
</dbReference>
<name>A0ABV2KZX4_9HYPH</name>
<dbReference type="RefSeq" id="WP_238278208.1">
    <property type="nucleotide sequence ID" value="NZ_BPQL01000030.1"/>
</dbReference>
<keyword evidence="18" id="KW-1185">Reference proteome</keyword>
<feature type="transmembrane region" description="Helical" evidence="14">
    <location>
        <begin position="318"/>
        <end position="341"/>
    </location>
</feature>
<evidence type="ECO:0000259" key="16">
    <source>
        <dbReference type="PROSITE" id="PS51104"/>
    </source>
</evidence>
<keyword evidence="10 14" id="KW-0812">Transmembrane</keyword>
<accession>A0ABV2KZX4</accession>
<dbReference type="PANTHER" id="PTHR30505">
    <property type="entry name" value="FRUCTOSE-LIKE PERMEASE"/>
    <property type="match status" value="1"/>
</dbReference>
<evidence type="ECO:0000313" key="18">
    <source>
        <dbReference type="Proteomes" id="UP001549145"/>
    </source>
</evidence>
<evidence type="ECO:0000256" key="2">
    <source>
        <dbReference type="ARBA" id="ARBA00004429"/>
    </source>
</evidence>
<dbReference type="NCBIfam" id="TIGR00829">
    <property type="entry name" value="FRU"/>
    <property type="match status" value="1"/>
</dbReference>
<feature type="transmembrane region" description="Helical" evidence="14">
    <location>
        <begin position="361"/>
        <end position="391"/>
    </location>
</feature>
<keyword evidence="13 14" id="KW-0472">Membrane</keyword>
<organism evidence="17 18">
    <name type="scientific">Methylobacterium goesingense</name>
    <dbReference type="NCBI Taxonomy" id="243690"/>
    <lineage>
        <taxon>Bacteria</taxon>
        <taxon>Pseudomonadati</taxon>
        <taxon>Pseudomonadota</taxon>
        <taxon>Alphaproteobacteria</taxon>
        <taxon>Hyphomicrobiales</taxon>
        <taxon>Methylobacteriaceae</taxon>
        <taxon>Methylobacterium</taxon>
    </lineage>
</organism>
<proteinExistence type="predicted"/>
<evidence type="ECO:0000256" key="6">
    <source>
        <dbReference type="ARBA" id="ARBA00022553"/>
    </source>
</evidence>
<feature type="transmembrane region" description="Helical" evidence="14">
    <location>
        <begin position="501"/>
        <end position="521"/>
    </location>
</feature>
<feature type="transmembrane region" description="Helical" evidence="14">
    <location>
        <begin position="286"/>
        <end position="306"/>
    </location>
</feature>
<dbReference type="InterPro" id="IPR036095">
    <property type="entry name" value="PTS_EIIB-like_sf"/>
</dbReference>
<sequence>MTQVLAVVGGGDQGLHAVLAGAALRKAAERRRQAVEVELRGKGVGGNPLSASAIQGAQAVLLIGEGDLGEGRFGAMRRARIRIEDVLTDAQAVLDRVLSGDAPTPVAASIPKKIVAITSCPTGIAHTFMAAEGLQAAAEALGHPIRVETQGSVGARDALTPEEIAAADLVLIAADTGVDRARFAGKKLYATNTKAAIRDGKGLIATAFAEAQVHGGEAVAEGPARPAAAETKAGAYKHLMTGVSFMLPFVVAGGLLIALAFAFGGIDAMKPENAGTLGFALGEIGAKAAFALIVPALAGYIAYSIADRPGIAPGMIGGMLAANLQAGFLGGIAAGFIAGYATSFLNKHIRLHRNLEGLKPVLILPLLAAAITGLLMIYVVGVPVAAILAALTEWLKGMQGTSAVLLGLVLGGMMAVDMGGPVNKAAYASSAALIASGITAPMAAVMIGGMTPPLGIALATRLFPARFSKPEREAGGAAAVLGAAFITEGAIPFAAADPLRVIPAMVAGSALAGAIALSLGVEIKVPHGGLFILPIPNAVTNLPGALIAIAVGTLVTGLLVGLLKKRAA</sequence>
<comment type="subcellular location">
    <subcellularLocation>
        <location evidence="2">Cell inner membrane</location>
        <topology evidence="2">Multi-pass membrane protein</topology>
    </subcellularLocation>
</comment>
<dbReference type="InterPro" id="IPR013014">
    <property type="entry name" value="PTS_EIIC_2"/>
</dbReference>
<reference evidence="17 18" key="1">
    <citation type="submission" date="2024-06" db="EMBL/GenBank/DDBJ databases">
        <title>Genomic Encyclopedia of Type Strains, Phase IV (KMG-IV): sequencing the most valuable type-strain genomes for metagenomic binning, comparative biology and taxonomic classification.</title>
        <authorList>
            <person name="Goeker M."/>
        </authorList>
    </citation>
    <scope>NUCLEOTIDE SEQUENCE [LARGE SCALE GENOMIC DNA]</scope>
    <source>
        <strain evidence="17 18">DSM 21331</strain>
    </source>
</reference>
<dbReference type="EC" id="2.7.1.202" evidence="3"/>
<evidence type="ECO:0000256" key="14">
    <source>
        <dbReference type="SAM" id="Phobius"/>
    </source>
</evidence>
<evidence type="ECO:0000256" key="13">
    <source>
        <dbReference type="ARBA" id="ARBA00023136"/>
    </source>
</evidence>
<dbReference type="NCBIfam" id="TIGR01427">
    <property type="entry name" value="PTS_IIC_fructo"/>
    <property type="match status" value="1"/>
</dbReference>
<feature type="transmembrane region" description="Helical" evidence="14">
    <location>
        <begin position="403"/>
        <end position="422"/>
    </location>
</feature>
<dbReference type="Gene3D" id="3.40.50.2300">
    <property type="match status" value="2"/>
</dbReference>
<comment type="catalytic activity">
    <reaction evidence="1">
        <text>D-fructose(out) + N(pros)-phospho-L-histidyl-[protein] = D-fructose 1-phosphate(in) + L-histidyl-[protein]</text>
        <dbReference type="Rhea" id="RHEA:49252"/>
        <dbReference type="Rhea" id="RHEA-COMP:9745"/>
        <dbReference type="Rhea" id="RHEA-COMP:9746"/>
        <dbReference type="ChEBI" id="CHEBI:29979"/>
        <dbReference type="ChEBI" id="CHEBI:37721"/>
        <dbReference type="ChEBI" id="CHEBI:58674"/>
        <dbReference type="ChEBI" id="CHEBI:64837"/>
        <dbReference type="EC" id="2.7.1.202"/>
    </reaction>
</comment>
<dbReference type="InterPro" id="IPR050864">
    <property type="entry name" value="Bacterial_PTS_Sugar_Transport"/>
</dbReference>
<evidence type="ECO:0000256" key="7">
    <source>
        <dbReference type="ARBA" id="ARBA00022597"/>
    </source>
</evidence>
<keyword evidence="9" id="KW-0598">Phosphotransferase system</keyword>
<dbReference type="CDD" id="cd05569">
    <property type="entry name" value="PTS_IIB_fructose"/>
    <property type="match status" value="1"/>
</dbReference>
<dbReference type="PANTHER" id="PTHR30505:SF0">
    <property type="entry name" value="FRUCTOSE-LIKE PTS SYSTEM EIIBC COMPONENT-RELATED"/>
    <property type="match status" value="1"/>
</dbReference>
<dbReference type="Pfam" id="PF02378">
    <property type="entry name" value="PTS_EIIC"/>
    <property type="match status" value="1"/>
</dbReference>
<feature type="transmembrane region" description="Helical" evidence="14">
    <location>
        <begin position="442"/>
        <end position="463"/>
    </location>
</feature>
<evidence type="ECO:0000256" key="5">
    <source>
        <dbReference type="ARBA" id="ARBA00022475"/>
    </source>
</evidence>
<feature type="domain" description="PTS EIIB type-2" evidence="15">
    <location>
        <begin position="112"/>
        <end position="209"/>
    </location>
</feature>
<dbReference type="InterPro" id="IPR006327">
    <property type="entry name" value="PTS_IIC_fruc"/>
</dbReference>
<keyword evidence="12 14" id="KW-1133">Transmembrane helix</keyword>
<gene>
    <name evidence="17" type="ORF">ABID43_000638</name>
</gene>
<evidence type="ECO:0000256" key="3">
    <source>
        <dbReference type="ARBA" id="ARBA00012799"/>
    </source>
</evidence>
<dbReference type="InterPro" id="IPR003353">
    <property type="entry name" value="PTS_IIB_fruc"/>
</dbReference>
<evidence type="ECO:0000256" key="9">
    <source>
        <dbReference type="ARBA" id="ARBA00022683"/>
    </source>
</evidence>
<evidence type="ECO:0000259" key="15">
    <source>
        <dbReference type="PROSITE" id="PS51099"/>
    </source>
</evidence>
<comment type="caution">
    <text evidence="17">The sequence shown here is derived from an EMBL/GenBank/DDBJ whole genome shotgun (WGS) entry which is preliminary data.</text>
</comment>
<evidence type="ECO:0000256" key="4">
    <source>
        <dbReference type="ARBA" id="ARBA00022448"/>
    </source>
</evidence>
<evidence type="ECO:0000256" key="1">
    <source>
        <dbReference type="ARBA" id="ARBA00001401"/>
    </source>
</evidence>
<dbReference type="Proteomes" id="UP001549145">
    <property type="component" value="Unassembled WGS sequence"/>
</dbReference>
<evidence type="ECO:0000256" key="10">
    <source>
        <dbReference type="ARBA" id="ARBA00022692"/>
    </source>
</evidence>
<feature type="transmembrane region" description="Helical" evidence="14">
    <location>
        <begin position="245"/>
        <end position="266"/>
    </location>
</feature>
<protein>
    <recommendedName>
        <fullName evidence="3">protein-N(pi)-phosphohistidine--D-fructose phosphotransferase</fullName>
        <ecNumber evidence="3">2.7.1.202</ecNumber>
    </recommendedName>
</protein>
<dbReference type="PROSITE" id="PS51099">
    <property type="entry name" value="PTS_EIIB_TYPE_2"/>
    <property type="match status" value="1"/>
</dbReference>
<evidence type="ECO:0000313" key="17">
    <source>
        <dbReference type="EMBL" id="MET3691119.1"/>
    </source>
</evidence>
<keyword evidence="6" id="KW-0597">Phosphoprotein</keyword>
<dbReference type="Pfam" id="PF02302">
    <property type="entry name" value="PTS_IIB"/>
    <property type="match status" value="1"/>
</dbReference>
<dbReference type="SUPFAM" id="SSF52794">
    <property type="entry name" value="PTS system IIB component-like"/>
    <property type="match status" value="2"/>
</dbReference>
<evidence type="ECO:0000256" key="8">
    <source>
        <dbReference type="ARBA" id="ARBA00022679"/>
    </source>
</evidence>